<sequence>MNVPVLNQNAPTKYFDFDVSEDYGAPDCVEKVIRLINNEWPPKPMHVNTGDNVVITVRNKLFTESLTVHIHGLLFKGAPWADGAPHITQEPLPPGKEQVLSFNVGDQVGTYFAHAHNNLQELSVYTPFIVHDDNMEMQALGYHDERIITLSDNYHRDTDALMAGLRGPQYRWTGDAQSLLTNGIGSFQGPCSIRPDGQPYPSSWSITEVQPGRTYRLRIINAAALGYFQFQISGHRMVVVEADGMLIEPFEIEALTINSGQRYSVLLTTDQPPQDYWVNHQIIWRRTGPQNGWSLLRYTSANIPFGAIPVVPSVLPPRLPEVPDYMERFLLPRLNDPRGVVPPATRQLMFRFRSQASPATESRVRWTFNERDWRDPVNTIMLMQKLGQLRTPQDAAHGQVVHLRRGEVIDVIMQGQTNQMGVCEDHPIHLHGHGFWDLGSGPGTFINEQAPPVPSVAVFRDTTTVYAYSNLNAAAAAPPGTDCGWRRFRFVADNPGAWLLHCHIPAHLVNGMAAAFLEIPEDIPAPPSDINNWRPISF</sequence>
<reference evidence="8" key="3">
    <citation type="submission" date="2018-08" db="EMBL/GenBank/DDBJ databases">
        <title>Leveraging single-cell genomics to expand the Fungal Tree of Life.</title>
        <authorList>
            <consortium name="DOE Joint Genome Institute"/>
            <person name="Ahrendt S.R."/>
            <person name="Quandt C.A."/>
            <person name="Ciobanu D."/>
            <person name="Clum A."/>
            <person name="Salamov A."/>
            <person name="Andreopoulos B."/>
            <person name="Cheng J.-F."/>
            <person name="Woyke T."/>
            <person name="Pelin A."/>
            <person name="Henrissat B."/>
            <person name="Reynolds N."/>
            <person name="Benny G.L."/>
            <person name="Smith M.E."/>
            <person name="James T.Y."/>
            <person name="Grigoriev I.V."/>
        </authorList>
    </citation>
    <scope>NUCLEOTIDE SEQUENCE</scope>
    <source>
        <strain evidence="8">ATCC 52028</strain>
    </source>
</reference>
<feature type="domain" description="Plastocyanin-like" evidence="5">
    <location>
        <begin position="145"/>
        <end position="281"/>
    </location>
</feature>
<evidence type="ECO:0000259" key="5">
    <source>
        <dbReference type="Pfam" id="PF00394"/>
    </source>
</evidence>
<accession>A0A4P9X082</accession>
<keyword evidence="11" id="KW-1185">Reference proteome</keyword>
<dbReference type="InterPro" id="IPR001117">
    <property type="entry name" value="Cu-oxidase_2nd"/>
</dbReference>
<dbReference type="CDD" id="cd04206">
    <property type="entry name" value="CuRO_1_LCC_like"/>
    <property type="match status" value="1"/>
</dbReference>
<reference evidence="9" key="2">
    <citation type="submission" date="2018-04" db="EMBL/GenBank/DDBJ databases">
        <title>Leveraging single-cell genomics to expand the Fungal Tree of Life.</title>
        <authorList>
            <consortium name="DOE Joint Genome Institute"/>
            <person name="Ahrendt S.R."/>
            <person name="Quandt C.A."/>
            <person name="Ciobanu D."/>
            <person name="Clum A."/>
            <person name="Salamov A."/>
            <person name="Andreopoulos B."/>
            <person name="Cheng J.-F."/>
            <person name="Woyke T."/>
            <person name="Pelin A."/>
            <person name="Henrissat B."/>
            <person name="Benny G.L."/>
            <person name="Smith M.E."/>
            <person name="James T.Y."/>
            <person name="Grigoriev I.V."/>
        </authorList>
    </citation>
    <scope>NUCLEOTIDE SEQUENCE</scope>
    <source>
        <strain evidence="9">ATCC 52028</strain>
    </source>
</reference>
<dbReference type="Proteomes" id="UP000274922">
    <property type="component" value="Unassembled WGS sequence"/>
</dbReference>
<dbReference type="FunFam" id="2.60.40.420:FF:000045">
    <property type="entry name" value="Laccase 2"/>
    <property type="match status" value="1"/>
</dbReference>
<name>A0A4P9X082_9FUNG</name>
<gene>
    <name evidence="8" type="ORF">CAUPRSCDRAFT_7109</name>
    <name evidence="9" type="ORF">CXG81DRAFT_16075</name>
</gene>
<evidence type="ECO:0000259" key="6">
    <source>
        <dbReference type="Pfam" id="PF07731"/>
    </source>
</evidence>
<keyword evidence="2" id="KW-0479">Metal-binding</keyword>
<organism evidence="8 10">
    <name type="scientific">Caulochytrium protostelioides</name>
    <dbReference type="NCBI Taxonomy" id="1555241"/>
    <lineage>
        <taxon>Eukaryota</taxon>
        <taxon>Fungi</taxon>
        <taxon>Fungi incertae sedis</taxon>
        <taxon>Chytridiomycota</taxon>
        <taxon>Chytridiomycota incertae sedis</taxon>
        <taxon>Chytridiomycetes</taxon>
        <taxon>Caulochytriales</taxon>
        <taxon>Caulochytriaceae</taxon>
        <taxon>Caulochytrium</taxon>
    </lineage>
</organism>
<dbReference type="PANTHER" id="PTHR11709:SF394">
    <property type="entry name" value="FI03373P-RELATED"/>
    <property type="match status" value="1"/>
</dbReference>
<keyword evidence="3" id="KW-0560">Oxidoreductase</keyword>
<proteinExistence type="inferred from homology"/>
<dbReference type="Pfam" id="PF07731">
    <property type="entry name" value="Cu-oxidase_2"/>
    <property type="match status" value="1"/>
</dbReference>
<evidence type="ECO:0000256" key="3">
    <source>
        <dbReference type="ARBA" id="ARBA00023002"/>
    </source>
</evidence>
<dbReference type="SUPFAM" id="SSF49503">
    <property type="entry name" value="Cupredoxins"/>
    <property type="match status" value="3"/>
</dbReference>
<evidence type="ECO:0000256" key="2">
    <source>
        <dbReference type="ARBA" id="ARBA00022723"/>
    </source>
</evidence>
<dbReference type="InterPro" id="IPR011706">
    <property type="entry name" value="Cu-oxidase_C"/>
</dbReference>
<feature type="domain" description="Plastocyanin-like" evidence="7">
    <location>
        <begin position="21"/>
        <end position="134"/>
    </location>
</feature>
<comment type="similarity">
    <text evidence="1">Belongs to the multicopper oxidase family.</text>
</comment>
<dbReference type="InterPro" id="IPR033138">
    <property type="entry name" value="Cu_oxidase_CS"/>
</dbReference>
<dbReference type="Pfam" id="PF00394">
    <property type="entry name" value="Cu-oxidase"/>
    <property type="match status" value="1"/>
</dbReference>
<dbReference type="GO" id="GO:0016491">
    <property type="term" value="F:oxidoreductase activity"/>
    <property type="evidence" value="ECO:0007669"/>
    <property type="project" value="UniProtKB-KW"/>
</dbReference>
<keyword evidence="4" id="KW-0186">Copper</keyword>
<dbReference type="AlphaFoldDB" id="A0A4P9X082"/>
<dbReference type="Gene3D" id="2.60.40.420">
    <property type="entry name" value="Cupredoxins - blue copper proteins"/>
    <property type="match status" value="3"/>
</dbReference>
<evidence type="ECO:0000256" key="1">
    <source>
        <dbReference type="ARBA" id="ARBA00010609"/>
    </source>
</evidence>
<evidence type="ECO:0000313" key="9">
    <source>
        <dbReference type="EMBL" id="RKO98321.1"/>
    </source>
</evidence>
<dbReference type="GO" id="GO:0005507">
    <property type="term" value="F:copper ion binding"/>
    <property type="evidence" value="ECO:0007669"/>
    <property type="project" value="InterPro"/>
</dbReference>
<dbReference type="InterPro" id="IPR008972">
    <property type="entry name" value="Cupredoxin"/>
</dbReference>
<dbReference type="PROSITE" id="PS00080">
    <property type="entry name" value="MULTICOPPER_OXIDASE2"/>
    <property type="match status" value="1"/>
</dbReference>
<feature type="domain" description="Plastocyanin-like" evidence="6">
    <location>
        <begin position="396"/>
        <end position="521"/>
    </location>
</feature>
<dbReference type="Proteomes" id="UP000268535">
    <property type="component" value="Unassembled WGS sequence"/>
</dbReference>
<dbReference type="InterPro" id="IPR011707">
    <property type="entry name" value="Cu-oxidase-like_N"/>
</dbReference>
<evidence type="ECO:0000256" key="4">
    <source>
        <dbReference type="ARBA" id="ARBA00023008"/>
    </source>
</evidence>
<dbReference type="InterPro" id="IPR002355">
    <property type="entry name" value="Cu_oxidase_Cu_BS"/>
</dbReference>
<evidence type="ECO:0000313" key="11">
    <source>
        <dbReference type="Proteomes" id="UP000274922"/>
    </source>
</evidence>
<dbReference type="EMBL" id="ML014486">
    <property type="protein sequence ID" value="RKO98321.1"/>
    <property type="molecule type" value="Genomic_DNA"/>
</dbReference>
<protein>
    <submittedName>
        <fullName evidence="8">Cupredoxin</fullName>
    </submittedName>
</protein>
<evidence type="ECO:0000313" key="8">
    <source>
        <dbReference type="EMBL" id="RKO97046.1"/>
    </source>
</evidence>
<dbReference type="Pfam" id="PF07732">
    <property type="entry name" value="Cu-oxidase_3"/>
    <property type="match status" value="1"/>
</dbReference>
<evidence type="ECO:0000259" key="7">
    <source>
        <dbReference type="Pfam" id="PF07732"/>
    </source>
</evidence>
<dbReference type="STRING" id="1555241.A0A4P9X082"/>
<reference evidence="10 11" key="1">
    <citation type="journal article" date="2018" name="Nat. Microbiol.">
        <title>Leveraging single-cell genomics to expand the fungal tree of life.</title>
        <authorList>
            <person name="Ahrendt S.R."/>
            <person name="Quandt C.A."/>
            <person name="Ciobanu D."/>
            <person name="Clum A."/>
            <person name="Salamov A."/>
            <person name="Andreopoulos B."/>
            <person name="Cheng J.F."/>
            <person name="Woyke T."/>
            <person name="Pelin A."/>
            <person name="Henrissat B."/>
            <person name="Reynolds N.K."/>
            <person name="Benny G.L."/>
            <person name="Smith M.E."/>
            <person name="James T.Y."/>
            <person name="Grigoriev I.V."/>
        </authorList>
    </citation>
    <scope>NUCLEOTIDE SEQUENCE [LARGE SCALE GENOMIC DNA]</scope>
    <source>
        <strain evidence="10 11">ATCC 52028</strain>
    </source>
</reference>
<dbReference type="CDD" id="cd04205">
    <property type="entry name" value="CuRO_2_LCC_like"/>
    <property type="match status" value="1"/>
</dbReference>
<dbReference type="PROSITE" id="PS00079">
    <property type="entry name" value="MULTICOPPER_OXIDASE1"/>
    <property type="match status" value="1"/>
</dbReference>
<dbReference type="InterPro" id="IPR045087">
    <property type="entry name" value="Cu-oxidase_fam"/>
</dbReference>
<dbReference type="EMBL" id="ML009442">
    <property type="protein sequence ID" value="RKO97046.1"/>
    <property type="molecule type" value="Genomic_DNA"/>
</dbReference>
<dbReference type="PANTHER" id="PTHR11709">
    <property type="entry name" value="MULTI-COPPER OXIDASE"/>
    <property type="match status" value="1"/>
</dbReference>
<evidence type="ECO:0000313" key="10">
    <source>
        <dbReference type="Proteomes" id="UP000268535"/>
    </source>
</evidence>
<dbReference type="OrthoDB" id="2121828at2759"/>